<comment type="caution">
    <text evidence="10">The sequence shown here is derived from an EMBL/GenBank/DDBJ whole genome shotgun (WGS) entry which is preliminary data.</text>
</comment>
<dbReference type="GO" id="GO:0005737">
    <property type="term" value="C:cytoplasm"/>
    <property type="evidence" value="ECO:0007669"/>
    <property type="project" value="UniProtKB-SubCell"/>
</dbReference>
<comment type="catalytic activity">
    <reaction evidence="6">
        <text>Fe-coproporphyrin III + 2 H(+) = coproporphyrin III + Fe(2+)</text>
        <dbReference type="Rhea" id="RHEA:49572"/>
        <dbReference type="ChEBI" id="CHEBI:15378"/>
        <dbReference type="ChEBI" id="CHEBI:29033"/>
        <dbReference type="ChEBI" id="CHEBI:68438"/>
        <dbReference type="ChEBI" id="CHEBI:131725"/>
        <dbReference type="EC" id="4.99.1.9"/>
    </reaction>
    <physiologicalReaction direction="right-to-left" evidence="6">
        <dbReference type="Rhea" id="RHEA:49574"/>
    </physiologicalReaction>
</comment>
<dbReference type="UniPathway" id="UPA00252"/>
<proteinExistence type="inferred from homology"/>
<dbReference type="OrthoDB" id="9776380at2"/>
<dbReference type="SUPFAM" id="SSF53800">
    <property type="entry name" value="Chelatase"/>
    <property type="match status" value="1"/>
</dbReference>
<dbReference type="GO" id="GO:0006783">
    <property type="term" value="P:heme biosynthetic process"/>
    <property type="evidence" value="ECO:0007669"/>
    <property type="project" value="UniProtKB-UniRule"/>
</dbReference>
<evidence type="ECO:0000313" key="11">
    <source>
        <dbReference type="Proteomes" id="UP000190037"/>
    </source>
</evidence>
<feature type="binding site" evidence="7">
    <location>
        <position position="61"/>
    </location>
    <ligand>
        <name>Fe-coproporphyrin III</name>
        <dbReference type="ChEBI" id="CHEBI:68438"/>
    </ligand>
</feature>
<feature type="compositionally biased region" description="Low complexity" evidence="9">
    <location>
        <begin position="361"/>
        <end position="384"/>
    </location>
</feature>
<feature type="binding site" evidence="7">
    <location>
        <position position="190"/>
    </location>
    <ligand>
        <name>Fe(2+)</name>
        <dbReference type="ChEBI" id="CHEBI:29033"/>
    </ligand>
</feature>
<evidence type="ECO:0000313" key="10">
    <source>
        <dbReference type="EMBL" id="OPC84851.1"/>
    </source>
</evidence>
<reference evidence="10 11" key="1">
    <citation type="submission" date="2017-03" db="EMBL/GenBank/DDBJ databases">
        <title>Draft genome sequence of Streptomyces scabrisporus NF3, endophyte isolated from Amphipterygium adstringens.</title>
        <authorList>
            <person name="Vazquez M."/>
            <person name="Ceapa C.D."/>
            <person name="Rodriguez Luna D."/>
            <person name="Sanchez Esquivel S."/>
        </authorList>
    </citation>
    <scope>NUCLEOTIDE SEQUENCE [LARGE SCALE GENOMIC DNA]</scope>
    <source>
        <strain evidence="10 11">NF3</strain>
    </source>
</reference>
<name>A0A1T3P7B1_9ACTN</name>
<dbReference type="Gene3D" id="3.40.50.1400">
    <property type="match status" value="2"/>
</dbReference>
<feature type="binding site" evidence="7">
    <location>
        <position position="280"/>
    </location>
    <ligand>
        <name>Fe(2+)</name>
        <dbReference type="ChEBI" id="CHEBI:29033"/>
    </ligand>
</feature>
<dbReference type="HAMAP" id="MF_00323">
    <property type="entry name" value="Ferrochelatase"/>
    <property type="match status" value="1"/>
</dbReference>
<feature type="binding site" evidence="7">
    <location>
        <position position="130"/>
    </location>
    <ligand>
        <name>Fe-coproporphyrin III</name>
        <dbReference type="ChEBI" id="CHEBI:68438"/>
    </ligand>
</feature>
<dbReference type="NCBIfam" id="TIGR00109">
    <property type="entry name" value="hemH"/>
    <property type="match status" value="1"/>
</dbReference>
<keyword evidence="7" id="KW-0963">Cytoplasm</keyword>
<organism evidence="10 11">
    <name type="scientific">Embleya scabrispora</name>
    <dbReference type="NCBI Taxonomy" id="159449"/>
    <lineage>
        <taxon>Bacteria</taxon>
        <taxon>Bacillati</taxon>
        <taxon>Actinomycetota</taxon>
        <taxon>Actinomycetes</taxon>
        <taxon>Kitasatosporales</taxon>
        <taxon>Streptomycetaceae</taxon>
        <taxon>Embleya</taxon>
    </lineage>
</organism>
<keyword evidence="5 7" id="KW-0627">Porphyrin biosynthesis</keyword>
<dbReference type="Pfam" id="PF00762">
    <property type="entry name" value="Ferrochelatase"/>
    <property type="match status" value="1"/>
</dbReference>
<protein>
    <recommendedName>
        <fullName evidence="7">Coproporphyrin III ferrochelatase</fullName>
        <ecNumber evidence="7">4.99.1.9</ecNumber>
    </recommendedName>
</protein>
<dbReference type="STRING" id="159449.B4N89_06780"/>
<feature type="region of interest" description="Disordered" evidence="9">
    <location>
        <begin position="358"/>
        <end position="391"/>
    </location>
</feature>
<dbReference type="InterPro" id="IPR033659">
    <property type="entry name" value="Ferrochelatase_N"/>
</dbReference>
<dbReference type="CDD" id="cd03411">
    <property type="entry name" value="Ferrochelatase_N"/>
    <property type="match status" value="1"/>
</dbReference>
<comment type="pathway">
    <text evidence="1 7">Porphyrin-containing compound metabolism; protoheme biosynthesis.</text>
</comment>
<dbReference type="NCBIfam" id="NF000689">
    <property type="entry name" value="PRK00035.2-1"/>
    <property type="match status" value="1"/>
</dbReference>
<evidence type="ECO:0000256" key="6">
    <source>
        <dbReference type="ARBA" id="ARBA00024536"/>
    </source>
</evidence>
<evidence type="ECO:0000256" key="4">
    <source>
        <dbReference type="ARBA" id="ARBA00023239"/>
    </source>
</evidence>
<dbReference type="InterPro" id="IPR001015">
    <property type="entry name" value="Ferrochelatase"/>
</dbReference>
<dbReference type="Proteomes" id="UP000190037">
    <property type="component" value="Unassembled WGS sequence"/>
</dbReference>
<evidence type="ECO:0000256" key="3">
    <source>
        <dbReference type="ARBA" id="ARBA00023133"/>
    </source>
</evidence>
<keyword evidence="3 7" id="KW-0350">Heme biosynthesis</keyword>
<dbReference type="GO" id="GO:0046872">
    <property type="term" value="F:metal ion binding"/>
    <property type="evidence" value="ECO:0007669"/>
    <property type="project" value="UniProtKB-KW"/>
</dbReference>
<evidence type="ECO:0000256" key="8">
    <source>
        <dbReference type="RuleBase" id="RU004185"/>
    </source>
</evidence>
<keyword evidence="11" id="KW-1185">Reference proteome</keyword>
<keyword evidence="2 7" id="KW-0408">Iron</keyword>
<comment type="caution">
    <text evidence="7">Lacks conserved residue(s) required for the propagation of feature annotation.</text>
</comment>
<dbReference type="PANTHER" id="PTHR11108:SF1">
    <property type="entry name" value="FERROCHELATASE, MITOCHONDRIAL"/>
    <property type="match status" value="1"/>
</dbReference>
<evidence type="ECO:0000256" key="7">
    <source>
        <dbReference type="HAMAP-Rule" id="MF_00323"/>
    </source>
</evidence>
<sequence length="391" mass="41413">MHATQAPDPEPFDALLVLSFGGPDAPDEVLPFLENVTAGRGVPRERLEEAAGHYAHFGGASPINAQNRALIAAVEADLAAQGVRLPVYWGNRNWRPYLADTVRRMADDGIERAAVLVTSAYGSYSGCAQYHENLLAARAEAGERAPVFDKLRHFFNHPGFVEPLVDHTADALTRLPEQVRAGARLVMVTHSIPTVTARTAGPAGNAYVTQHRETARLVAEGVARAVGREHDWDLVYSSRSGPPQVPWLEPDVNDHLVDLGAAGVPAVVLVPIGFLSDHMEVVYDLDVEAAATAERIGLPLARAATTGADPRFAAAVRELVLERAATVRGEAPARCALGGLGAAHDVCPVGCCPDPRALRPRPGASAADPEAAARAPRGAALLGERSGRMDP</sequence>
<dbReference type="AlphaFoldDB" id="A0A1T3P7B1"/>
<comment type="function">
    <text evidence="7">Involved in coproporphyrin-dependent heme b biosynthesis. Catalyzes the insertion of ferrous iron into coproporphyrin III to form Fe-coproporphyrin III.</text>
</comment>
<accession>A0A1T3P7B1</accession>
<keyword evidence="7" id="KW-0479">Metal-binding</keyword>
<dbReference type="RefSeq" id="WP_078979160.1">
    <property type="nucleotide sequence ID" value="NZ_MWQN01000001.1"/>
</dbReference>
<dbReference type="EC" id="4.99.1.9" evidence="7"/>
<keyword evidence="4 7" id="KW-0456">Lyase</keyword>
<comment type="similarity">
    <text evidence="7 8">Belongs to the ferrochelatase family.</text>
</comment>
<dbReference type="GO" id="GO:0004325">
    <property type="term" value="F:ferrochelatase activity"/>
    <property type="evidence" value="ECO:0007669"/>
    <property type="project" value="UniProtKB-UniRule"/>
</dbReference>
<comment type="subcellular location">
    <subcellularLocation>
        <location evidence="7">Cytoplasm</location>
    </subcellularLocation>
</comment>
<dbReference type="InterPro" id="IPR033644">
    <property type="entry name" value="Ferrochelatase_C"/>
</dbReference>
<evidence type="ECO:0000256" key="2">
    <source>
        <dbReference type="ARBA" id="ARBA00023004"/>
    </source>
</evidence>
<gene>
    <name evidence="7" type="primary">cpfC</name>
    <name evidence="10" type="ORF">B4N89_06780</name>
</gene>
<evidence type="ECO:0000256" key="5">
    <source>
        <dbReference type="ARBA" id="ARBA00023244"/>
    </source>
</evidence>
<dbReference type="PANTHER" id="PTHR11108">
    <property type="entry name" value="FERROCHELATASE"/>
    <property type="match status" value="1"/>
</dbReference>
<evidence type="ECO:0000256" key="9">
    <source>
        <dbReference type="SAM" id="MobiDB-lite"/>
    </source>
</evidence>
<dbReference type="CDD" id="cd00419">
    <property type="entry name" value="Ferrochelatase_C"/>
    <property type="match status" value="1"/>
</dbReference>
<dbReference type="EMBL" id="MWQN01000001">
    <property type="protein sequence ID" value="OPC84851.1"/>
    <property type="molecule type" value="Genomic_DNA"/>
</dbReference>
<evidence type="ECO:0000256" key="1">
    <source>
        <dbReference type="ARBA" id="ARBA00004744"/>
    </source>
</evidence>